<dbReference type="SUPFAM" id="SSF103473">
    <property type="entry name" value="MFS general substrate transporter"/>
    <property type="match status" value="1"/>
</dbReference>
<protein>
    <submittedName>
        <fullName evidence="8">MFS transporter</fullName>
    </submittedName>
</protein>
<dbReference type="CDD" id="cd17489">
    <property type="entry name" value="MFS_YfcJ_like"/>
    <property type="match status" value="1"/>
</dbReference>
<evidence type="ECO:0000256" key="6">
    <source>
        <dbReference type="SAM" id="Phobius"/>
    </source>
</evidence>
<keyword evidence="9" id="KW-1185">Reference proteome</keyword>
<keyword evidence="4 6" id="KW-1133">Transmembrane helix</keyword>
<name>A0ABY4CR29_9BACL</name>
<feature type="transmembrane region" description="Helical" evidence="6">
    <location>
        <begin position="133"/>
        <end position="156"/>
    </location>
</feature>
<dbReference type="EMBL" id="CP089291">
    <property type="protein sequence ID" value="UOF92953.1"/>
    <property type="molecule type" value="Genomic_DNA"/>
</dbReference>
<dbReference type="PANTHER" id="PTHR23531">
    <property type="entry name" value="QUINOLENE RESISTANCE PROTEIN NORA"/>
    <property type="match status" value="1"/>
</dbReference>
<organism evidence="8 9">
    <name type="scientific">Fodinisporobacter ferrooxydans</name>
    <dbReference type="NCBI Taxonomy" id="2901836"/>
    <lineage>
        <taxon>Bacteria</taxon>
        <taxon>Bacillati</taxon>
        <taxon>Bacillota</taxon>
        <taxon>Bacilli</taxon>
        <taxon>Bacillales</taxon>
        <taxon>Alicyclobacillaceae</taxon>
        <taxon>Fodinisporobacter</taxon>
    </lineage>
</organism>
<dbReference type="PANTHER" id="PTHR23531:SF2">
    <property type="entry name" value="PERMEASE"/>
    <property type="match status" value="1"/>
</dbReference>
<feature type="transmembrane region" description="Helical" evidence="6">
    <location>
        <begin position="41"/>
        <end position="61"/>
    </location>
</feature>
<dbReference type="RefSeq" id="WP_347439581.1">
    <property type="nucleotide sequence ID" value="NZ_CP089291.1"/>
</dbReference>
<sequence length="395" mass="42903">MQRLWTRDFILVTLSTFFVFMNLQMITPALSSYIHSSIGGNSLIGLSIAAWAVTAVLTRFAAGKALLAVDKRILIWLGILVYGVATAGYYLATSVGSLLIVRILYGIGFGLTTTTYGTLAADLIPATRLGEGMGYFGLSTSLAMAIAPVIGIGMYNTMGFHPLVYTSFGLVLLTIAILPLIRTLKMKQSVKRQHKPQSWIHDFYDPSIILPCILLLLMSITYGGLVSFITLFGKEVHIANVGWYFLVNAGAVVLVRPVSGKLYDKKGHRVVLPIGAVCLTAGLLLLSYAANMGIFLFSAICYGMGYGILQPALQAWMFERLSPERRGIGSGAFYSSVDFGIAVGSMLLGTVATAIGYAAMYRVSAICMAMFMALYLVFGLREKNKEEYLKSFTIN</sequence>
<evidence type="ECO:0000256" key="1">
    <source>
        <dbReference type="ARBA" id="ARBA00004651"/>
    </source>
</evidence>
<evidence type="ECO:0000259" key="7">
    <source>
        <dbReference type="PROSITE" id="PS50850"/>
    </source>
</evidence>
<evidence type="ECO:0000256" key="3">
    <source>
        <dbReference type="ARBA" id="ARBA00022692"/>
    </source>
</evidence>
<evidence type="ECO:0000256" key="5">
    <source>
        <dbReference type="ARBA" id="ARBA00023136"/>
    </source>
</evidence>
<feature type="transmembrane region" description="Helical" evidence="6">
    <location>
        <begin position="203"/>
        <end position="229"/>
    </location>
</feature>
<dbReference type="Gene3D" id="1.20.1250.20">
    <property type="entry name" value="MFS general substrate transporter like domains"/>
    <property type="match status" value="1"/>
</dbReference>
<accession>A0ABY4CR29</accession>
<feature type="transmembrane region" description="Helical" evidence="6">
    <location>
        <begin position="98"/>
        <end position="121"/>
    </location>
</feature>
<feature type="transmembrane region" description="Helical" evidence="6">
    <location>
        <begin position="241"/>
        <end position="258"/>
    </location>
</feature>
<evidence type="ECO:0000313" key="8">
    <source>
        <dbReference type="EMBL" id="UOF92953.1"/>
    </source>
</evidence>
<feature type="domain" description="Major facilitator superfamily (MFS) profile" evidence="7">
    <location>
        <begin position="8"/>
        <end position="382"/>
    </location>
</feature>
<keyword evidence="2" id="KW-0813">Transport</keyword>
<evidence type="ECO:0000313" key="9">
    <source>
        <dbReference type="Proteomes" id="UP000830167"/>
    </source>
</evidence>
<feature type="transmembrane region" description="Helical" evidence="6">
    <location>
        <begin position="73"/>
        <end position="92"/>
    </location>
</feature>
<dbReference type="InterPro" id="IPR011701">
    <property type="entry name" value="MFS"/>
</dbReference>
<feature type="transmembrane region" description="Helical" evidence="6">
    <location>
        <begin position="361"/>
        <end position="380"/>
    </location>
</feature>
<evidence type="ECO:0000256" key="2">
    <source>
        <dbReference type="ARBA" id="ARBA00022448"/>
    </source>
</evidence>
<feature type="transmembrane region" description="Helical" evidence="6">
    <location>
        <begin position="333"/>
        <end position="355"/>
    </location>
</feature>
<comment type="subcellular location">
    <subcellularLocation>
        <location evidence="1">Cell membrane</location>
        <topology evidence="1">Multi-pass membrane protein</topology>
    </subcellularLocation>
</comment>
<feature type="transmembrane region" description="Helical" evidence="6">
    <location>
        <begin position="162"/>
        <end position="182"/>
    </location>
</feature>
<dbReference type="InterPro" id="IPR036259">
    <property type="entry name" value="MFS_trans_sf"/>
</dbReference>
<keyword evidence="5 6" id="KW-0472">Membrane</keyword>
<dbReference type="InterPro" id="IPR052714">
    <property type="entry name" value="MFS_Exporter"/>
</dbReference>
<feature type="transmembrane region" description="Helical" evidence="6">
    <location>
        <begin position="294"/>
        <end position="313"/>
    </location>
</feature>
<dbReference type="Proteomes" id="UP000830167">
    <property type="component" value="Chromosome"/>
</dbReference>
<proteinExistence type="predicted"/>
<dbReference type="Pfam" id="PF07690">
    <property type="entry name" value="MFS_1"/>
    <property type="match status" value="1"/>
</dbReference>
<dbReference type="PROSITE" id="PS50850">
    <property type="entry name" value="MFS"/>
    <property type="match status" value="1"/>
</dbReference>
<reference evidence="8" key="1">
    <citation type="submission" date="2021-12" db="EMBL/GenBank/DDBJ databases">
        <title>Alicyclobacillaceae gen. nov., sp. nov., isolated from chalcocite enrichment system.</title>
        <authorList>
            <person name="Jiang Z."/>
        </authorList>
    </citation>
    <scope>NUCLEOTIDE SEQUENCE</scope>
    <source>
        <strain evidence="8">MYW30-H2</strain>
    </source>
</reference>
<feature type="transmembrane region" description="Helical" evidence="6">
    <location>
        <begin position="270"/>
        <end position="288"/>
    </location>
</feature>
<dbReference type="InterPro" id="IPR020846">
    <property type="entry name" value="MFS_dom"/>
</dbReference>
<keyword evidence="3 6" id="KW-0812">Transmembrane</keyword>
<gene>
    <name evidence="8" type="ORF">LSG31_21440</name>
</gene>
<evidence type="ECO:0000256" key="4">
    <source>
        <dbReference type="ARBA" id="ARBA00022989"/>
    </source>
</evidence>